<organism evidence="2 3">
    <name type="scientific">Sphaerobolus stellatus (strain SS14)</name>
    <dbReference type="NCBI Taxonomy" id="990650"/>
    <lineage>
        <taxon>Eukaryota</taxon>
        <taxon>Fungi</taxon>
        <taxon>Dikarya</taxon>
        <taxon>Basidiomycota</taxon>
        <taxon>Agaricomycotina</taxon>
        <taxon>Agaricomycetes</taxon>
        <taxon>Phallomycetidae</taxon>
        <taxon>Geastrales</taxon>
        <taxon>Sphaerobolaceae</taxon>
        <taxon>Sphaerobolus</taxon>
    </lineage>
</organism>
<dbReference type="HOGENOM" id="CLU_069438_0_0_1"/>
<dbReference type="Proteomes" id="UP000054279">
    <property type="component" value="Unassembled WGS sequence"/>
</dbReference>
<dbReference type="AlphaFoldDB" id="A0A0C9VHX4"/>
<evidence type="ECO:0000256" key="1">
    <source>
        <dbReference type="SAM" id="MobiDB-lite"/>
    </source>
</evidence>
<protein>
    <submittedName>
        <fullName evidence="2">Unplaced genomic scaffold SPHSTscaffold_30, whole genome shotgun sequence</fullName>
    </submittedName>
</protein>
<sequence>MNSPNAAQRLLEPPNNVSDLPDDCLLRPSVSKVPGVNAGSTRSIGQHGGGYTNGKNLKSRSGFQATYNRSIVVSRAFITSQSAAAHFLLFRRIFQVAEVDTGKPFRIRHIHGDGLDSVTADGHQGQAVGFGRFCQELSKGMMGYCAYEQTKALHKLSAYDHLKRVYRYCFSHYIWHVVELRGHIEGEVLTAMMSLASADALPADVYEKILFIIHNSGKKGKDWLKDKEAGEGWPMAAIYWGKSFMPLSVWKAAPSTSNGNEQAHRNINRDGIKLSILAGAMIGYHLDSRVMSMLEVGELLGIDTNNQATTHFRRSGTSGKWSWAAKCLHSRPMCYLALARVGAV</sequence>
<name>A0A0C9VHX4_SPHS4</name>
<accession>A0A0C9VHX4</accession>
<feature type="region of interest" description="Disordered" evidence="1">
    <location>
        <begin position="1"/>
        <end position="21"/>
    </location>
</feature>
<keyword evidence="3" id="KW-1185">Reference proteome</keyword>
<reference evidence="2 3" key="1">
    <citation type="submission" date="2014-06" db="EMBL/GenBank/DDBJ databases">
        <title>Evolutionary Origins and Diversification of the Mycorrhizal Mutualists.</title>
        <authorList>
            <consortium name="DOE Joint Genome Institute"/>
            <consortium name="Mycorrhizal Genomics Consortium"/>
            <person name="Kohler A."/>
            <person name="Kuo A."/>
            <person name="Nagy L.G."/>
            <person name="Floudas D."/>
            <person name="Copeland A."/>
            <person name="Barry K.W."/>
            <person name="Cichocki N."/>
            <person name="Veneault-Fourrey C."/>
            <person name="LaButti K."/>
            <person name="Lindquist E.A."/>
            <person name="Lipzen A."/>
            <person name="Lundell T."/>
            <person name="Morin E."/>
            <person name="Murat C."/>
            <person name="Riley R."/>
            <person name="Ohm R."/>
            <person name="Sun H."/>
            <person name="Tunlid A."/>
            <person name="Henrissat B."/>
            <person name="Grigoriev I.V."/>
            <person name="Hibbett D.S."/>
            <person name="Martin F."/>
        </authorList>
    </citation>
    <scope>NUCLEOTIDE SEQUENCE [LARGE SCALE GENOMIC DNA]</scope>
    <source>
        <strain evidence="2 3">SS14</strain>
    </source>
</reference>
<proteinExistence type="predicted"/>
<feature type="region of interest" description="Disordered" evidence="1">
    <location>
        <begin position="36"/>
        <end position="56"/>
    </location>
</feature>
<gene>
    <name evidence="2" type="ORF">M422DRAFT_249642</name>
</gene>
<evidence type="ECO:0000313" key="3">
    <source>
        <dbReference type="Proteomes" id="UP000054279"/>
    </source>
</evidence>
<evidence type="ECO:0000313" key="2">
    <source>
        <dbReference type="EMBL" id="KIJ46901.1"/>
    </source>
</evidence>
<dbReference type="EMBL" id="KN837105">
    <property type="protein sequence ID" value="KIJ46901.1"/>
    <property type="molecule type" value="Genomic_DNA"/>
</dbReference>
<dbReference type="OrthoDB" id="3246731at2759"/>